<evidence type="ECO:0000259" key="6">
    <source>
        <dbReference type="PROSITE" id="PS50011"/>
    </source>
</evidence>
<accession>A0A931GNY5</accession>
<keyword evidence="3" id="KW-0418">Kinase</keyword>
<feature type="compositionally biased region" description="Basic residues" evidence="5">
    <location>
        <begin position="351"/>
        <end position="366"/>
    </location>
</feature>
<organism evidence="7 8">
    <name type="scientific">Actinomadura viridis</name>
    <dbReference type="NCBI Taxonomy" id="58110"/>
    <lineage>
        <taxon>Bacteria</taxon>
        <taxon>Bacillati</taxon>
        <taxon>Actinomycetota</taxon>
        <taxon>Actinomycetes</taxon>
        <taxon>Streptosporangiales</taxon>
        <taxon>Thermomonosporaceae</taxon>
        <taxon>Actinomadura</taxon>
    </lineage>
</organism>
<dbReference type="SUPFAM" id="SSF56112">
    <property type="entry name" value="Protein kinase-like (PK-like)"/>
    <property type="match status" value="1"/>
</dbReference>
<evidence type="ECO:0000256" key="3">
    <source>
        <dbReference type="ARBA" id="ARBA00022777"/>
    </source>
</evidence>
<keyword evidence="8" id="KW-1185">Reference proteome</keyword>
<dbReference type="RefSeq" id="WP_197012560.1">
    <property type="nucleotide sequence ID" value="NZ_JADOUA010000001.1"/>
</dbReference>
<evidence type="ECO:0000256" key="4">
    <source>
        <dbReference type="ARBA" id="ARBA00022840"/>
    </source>
</evidence>
<name>A0A931GNY5_9ACTN</name>
<gene>
    <name evidence="7" type="ORF">IW256_004149</name>
</gene>
<feature type="region of interest" description="Disordered" evidence="5">
    <location>
        <begin position="394"/>
        <end position="470"/>
    </location>
</feature>
<dbReference type="CDD" id="cd14014">
    <property type="entry name" value="STKc_PknB_like"/>
    <property type="match status" value="1"/>
</dbReference>
<evidence type="ECO:0000256" key="1">
    <source>
        <dbReference type="ARBA" id="ARBA00022679"/>
    </source>
</evidence>
<dbReference type="EMBL" id="JADOUA010000001">
    <property type="protein sequence ID" value="MBG6090036.1"/>
    <property type="molecule type" value="Genomic_DNA"/>
</dbReference>
<keyword evidence="1" id="KW-0808">Transferase</keyword>
<evidence type="ECO:0000313" key="7">
    <source>
        <dbReference type="EMBL" id="MBG6090036.1"/>
    </source>
</evidence>
<feature type="compositionally biased region" description="Low complexity" evidence="5">
    <location>
        <begin position="401"/>
        <end position="417"/>
    </location>
</feature>
<sequence>MPEAQPLQPEDPGRLGAYELAGRLGTGMRGPVFLGTGPGGGLFAIKLLARLGDGGARARFLREASLTRQVARFCTAQVLDAGLAGDRPYLVSEYVPGPSLSRAVTREGPVGGGALERLAVNTASALAAIHRAGIAHRVFGPSKVLLGPDGPRVIGFGPAVPAEDALLDGGVPDGDLACLAPERLVGETAGAPADVFAWGATMAFAATGRLPFGSGPYDEVAGRVRHDEPDLGGMEGDMRELVAASLAKDPARRPTAEQVLLRLVGGDGAFAPPGAGAAEPAEPAGAEPAGPEGAGSPPDAPDAAEGAAEGAGPSEAATGRAGTAGPAARGAAPQAPPRGARASRSGPRRPGPARRGRHERRRRRRGLPAALTVLGIAAAAGGGHAVLAGAPGGDGRDTAVSSPAATSPAGATASAPTGGTGRPFGDPPRALPSGAAPSGETPAPPALTGQGTAAGGNGEEGSSPAPAVHVRLGVPDPQGYCASSGTPRADFRAGRWFCVDDGAATGTPITMTEVCRSQYAPEAESRLNGDAGIPSAWECYLTK</sequence>
<keyword evidence="4" id="KW-0067">ATP-binding</keyword>
<dbReference type="PANTHER" id="PTHR43289">
    <property type="entry name" value="MITOGEN-ACTIVATED PROTEIN KINASE KINASE KINASE 20-RELATED"/>
    <property type="match status" value="1"/>
</dbReference>
<dbReference type="Gene3D" id="1.10.510.10">
    <property type="entry name" value="Transferase(Phosphotransferase) domain 1"/>
    <property type="match status" value="1"/>
</dbReference>
<comment type="caution">
    <text evidence="7">The sequence shown here is derived from an EMBL/GenBank/DDBJ whole genome shotgun (WGS) entry which is preliminary data.</text>
</comment>
<evidence type="ECO:0000256" key="5">
    <source>
        <dbReference type="SAM" id="MobiDB-lite"/>
    </source>
</evidence>
<dbReference type="GO" id="GO:0005524">
    <property type="term" value="F:ATP binding"/>
    <property type="evidence" value="ECO:0007669"/>
    <property type="project" value="UniProtKB-KW"/>
</dbReference>
<dbReference type="PANTHER" id="PTHR43289:SF34">
    <property type="entry name" value="SERINE_THREONINE-PROTEIN KINASE YBDM-RELATED"/>
    <property type="match status" value="1"/>
</dbReference>
<dbReference type="InterPro" id="IPR000719">
    <property type="entry name" value="Prot_kinase_dom"/>
</dbReference>
<evidence type="ECO:0000313" key="8">
    <source>
        <dbReference type="Proteomes" id="UP000614047"/>
    </source>
</evidence>
<evidence type="ECO:0000256" key="2">
    <source>
        <dbReference type="ARBA" id="ARBA00022741"/>
    </source>
</evidence>
<feature type="compositionally biased region" description="Low complexity" evidence="5">
    <location>
        <begin position="271"/>
        <end position="345"/>
    </location>
</feature>
<dbReference type="AlphaFoldDB" id="A0A931GNY5"/>
<dbReference type="GO" id="GO:0004674">
    <property type="term" value="F:protein serine/threonine kinase activity"/>
    <property type="evidence" value="ECO:0007669"/>
    <property type="project" value="TreeGrafter"/>
</dbReference>
<dbReference type="Proteomes" id="UP000614047">
    <property type="component" value="Unassembled WGS sequence"/>
</dbReference>
<dbReference type="PROSITE" id="PS50011">
    <property type="entry name" value="PROTEIN_KINASE_DOM"/>
    <property type="match status" value="1"/>
</dbReference>
<reference evidence="7" key="1">
    <citation type="submission" date="2020-11" db="EMBL/GenBank/DDBJ databases">
        <title>Sequencing the genomes of 1000 actinobacteria strains.</title>
        <authorList>
            <person name="Klenk H.-P."/>
        </authorList>
    </citation>
    <scope>NUCLEOTIDE SEQUENCE</scope>
    <source>
        <strain evidence="7">DSM 43175</strain>
    </source>
</reference>
<dbReference type="InterPro" id="IPR011009">
    <property type="entry name" value="Kinase-like_dom_sf"/>
</dbReference>
<feature type="domain" description="Protein kinase" evidence="6">
    <location>
        <begin position="18"/>
        <end position="270"/>
    </location>
</feature>
<feature type="region of interest" description="Disordered" evidence="5">
    <location>
        <begin position="271"/>
        <end position="368"/>
    </location>
</feature>
<dbReference type="Pfam" id="PF00069">
    <property type="entry name" value="Pkinase"/>
    <property type="match status" value="1"/>
</dbReference>
<proteinExistence type="predicted"/>
<keyword evidence="2" id="KW-0547">Nucleotide-binding</keyword>
<dbReference type="Gene3D" id="3.30.200.20">
    <property type="entry name" value="Phosphorylase Kinase, domain 1"/>
    <property type="match status" value="1"/>
</dbReference>
<protein>
    <recommendedName>
        <fullName evidence="6">Protein kinase domain-containing protein</fullName>
    </recommendedName>
</protein>